<protein>
    <recommendedName>
        <fullName evidence="6">Cyclin N-terminal domain-containing protein</fullName>
    </recommendedName>
</protein>
<dbReference type="GO" id="GO:0016538">
    <property type="term" value="F:cyclin-dependent protein serine/threonine kinase regulator activity"/>
    <property type="evidence" value="ECO:0007669"/>
    <property type="project" value="InterPro"/>
</dbReference>
<name>A0A6J5VKY8_PRUAR</name>
<dbReference type="AlphaFoldDB" id="A0A6J5VKY8"/>
<dbReference type="GO" id="GO:0006357">
    <property type="term" value="P:regulation of transcription by RNA polymerase II"/>
    <property type="evidence" value="ECO:0007669"/>
    <property type="project" value="InterPro"/>
</dbReference>
<evidence type="ECO:0000313" key="4">
    <source>
        <dbReference type="EMBL" id="CAB4288722.1"/>
    </source>
</evidence>
<dbReference type="Proteomes" id="UP000507222">
    <property type="component" value="Unassembled WGS sequence"/>
</dbReference>
<feature type="region of interest" description="Disordered" evidence="3">
    <location>
        <begin position="266"/>
        <end position="328"/>
    </location>
</feature>
<evidence type="ECO:0000256" key="1">
    <source>
        <dbReference type="ARBA" id="ARBA00022618"/>
    </source>
</evidence>
<evidence type="ECO:0008006" key="6">
    <source>
        <dbReference type="Google" id="ProtNLM"/>
    </source>
</evidence>
<dbReference type="EMBL" id="CAEKDK010000007">
    <property type="protein sequence ID" value="CAB4288722.1"/>
    <property type="molecule type" value="Genomic_DNA"/>
</dbReference>
<sequence>MIYTAIDTFYLTDEQLQNSPSRKDGMYEATETTLSVAVILSKKAEFCSDYLKLIRFCFTDSIVRKKVAAGCLWLASKPEECPKKSRQVIIVSHRMECRRENLPIEPLDPYSKDLKMELSKAERHILKEDGACCGVVYAAAWRFQVPLPENPPWWKAFDAEKSGIDEVCRVLAHLYSLPKAKYVPVCKDGDSFAFSNKSCNSQPRPIPKVVPILLLLFSLSNSCPDPNNSPSAIENTSNSKAAAEVNPESGGSKGVLAKLAIDKLKDSKESDESMPIEGEAIEDFSIKSKSERKMESSGNKSRDRDRDRDRERDKERERERDRDRDRDRDRMKVRGAGILTGNEIEKRLRGTEPRTEVIVQRIEQKIQGAFGEIKTSVVPSLNPVI</sequence>
<evidence type="ECO:0000313" key="5">
    <source>
        <dbReference type="Proteomes" id="UP000507222"/>
    </source>
</evidence>
<gene>
    <name evidence="4" type="ORF">CURHAP_LOCUS46934</name>
</gene>
<evidence type="ECO:0000256" key="2">
    <source>
        <dbReference type="ARBA" id="ARBA00023306"/>
    </source>
</evidence>
<feature type="compositionally biased region" description="Basic and acidic residues" evidence="3">
    <location>
        <begin position="284"/>
        <end position="328"/>
    </location>
</feature>
<keyword evidence="2" id="KW-0131">Cell cycle</keyword>
<dbReference type="PIRSF" id="PIRSF036580">
    <property type="entry name" value="Cyclin_L"/>
    <property type="match status" value="1"/>
</dbReference>
<reference evidence="4 5" key="1">
    <citation type="submission" date="2020-05" db="EMBL/GenBank/DDBJ databases">
        <authorList>
            <person name="Campoy J."/>
            <person name="Schneeberger K."/>
            <person name="Spophaly S."/>
        </authorList>
    </citation>
    <scope>NUCLEOTIDE SEQUENCE [LARGE SCALE GENOMIC DNA]</scope>
    <source>
        <strain evidence="4">PruArmRojPasFocal</strain>
    </source>
</reference>
<dbReference type="InterPro" id="IPR036915">
    <property type="entry name" value="Cyclin-like_sf"/>
</dbReference>
<dbReference type="GO" id="GO:0051301">
    <property type="term" value="P:cell division"/>
    <property type="evidence" value="ECO:0007669"/>
    <property type="project" value="UniProtKB-KW"/>
</dbReference>
<proteinExistence type="predicted"/>
<keyword evidence="1" id="KW-0132">Cell division</keyword>
<dbReference type="Gene3D" id="1.10.472.10">
    <property type="entry name" value="Cyclin-like"/>
    <property type="match status" value="1"/>
</dbReference>
<accession>A0A6J5VKY8</accession>
<evidence type="ECO:0000256" key="3">
    <source>
        <dbReference type="SAM" id="MobiDB-lite"/>
    </source>
</evidence>
<dbReference type="PANTHER" id="PTHR10026">
    <property type="entry name" value="CYCLIN"/>
    <property type="match status" value="1"/>
</dbReference>
<organism evidence="4 5">
    <name type="scientific">Prunus armeniaca</name>
    <name type="common">Apricot</name>
    <name type="synonym">Armeniaca vulgaris</name>
    <dbReference type="NCBI Taxonomy" id="36596"/>
    <lineage>
        <taxon>Eukaryota</taxon>
        <taxon>Viridiplantae</taxon>
        <taxon>Streptophyta</taxon>
        <taxon>Embryophyta</taxon>
        <taxon>Tracheophyta</taxon>
        <taxon>Spermatophyta</taxon>
        <taxon>Magnoliopsida</taxon>
        <taxon>eudicotyledons</taxon>
        <taxon>Gunneridae</taxon>
        <taxon>Pentapetalae</taxon>
        <taxon>rosids</taxon>
        <taxon>fabids</taxon>
        <taxon>Rosales</taxon>
        <taxon>Rosaceae</taxon>
        <taxon>Amygdaloideae</taxon>
        <taxon>Amygdaleae</taxon>
        <taxon>Prunus</taxon>
    </lineage>
</organism>
<dbReference type="InterPro" id="IPR043198">
    <property type="entry name" value="Cyclin/Ssn8"/>
</dbReference>
<dbReference type="SUPFAM" id="SSF47954">
    <property type="entry name" value="Cyclin-like"/>
    <property type="match status" value="2"/>
</dbReference>
<feature type="region of interest" description="Disordered" evidence="3">
    <location>
        <begin position="226"/>
        <end position="252"/>
    </location>
</feature>